<gene>
    <name evidence="2" type="ORF">NKI27_06950</name>
</gene>
<dbReference type="EMBL" id="CP100390">
    <property type="protein sequence ID" value="UZE97475.1"/>
    <property type="molecule type" value="Genomic_DNA"/>
</dbReference>
<protein>
    <submittedName>
        <fullName evidence="2">Transthyretin-like family protein</fullName>
    </submittedName>
</protein>
<evidence type="ECO:0000313" key="3">
    <source>
        <dbReference type="Proteomes" id="UP001163739"/>
    </source>
</evidence>
<sequence>MAAEKIAPSLNFKDANKGLNVSLFSAVRGQLSKQGKPLEGVKVERSYHFTWANKDYKDKTYTDEQGRFYFSEAVKFMLFGRLLPHETVIPQTITAFPEDTPQPIDVWLNSKRNYRTMGELSGLDEYMIRTNAEHVTPVMNAYTQGEIALQCDLSNITQDNGDEADVQYVTPYTAVKSPCNLQLPYQTAVNQAKEIIQQQQPKILHALALYLANSPTAFNPLQEDRFKNFQDLSFESIDLINLYDHLELQNHLQDYGSNHVSVALSGEIILNMKNPQEETVKIRMWLNHGFFRVTPKSITFLSDDHALNFNEFNIDANNAP</sequence>
<feature type="domain" description="DUF6795" evidence="1">
    <location>
        <begin position="27"/>
        <end position="122"/>
    </location>
</feature>
<evidence type="ECO:0000259" key="1">
    <source>
        <dbReference type="Pfam" id="PF20598"/>
    </source>
</evidence>
<proteinExistence type="predicted"/>
<accession>A0ABY6N5T0</accession>
<dbReference type="Proteomes" id="UP001163739">
    <property type="component" value="Chromosome"/>
</dbReference>
<keyword evidence="3" id="KW-1185">Reference proteome</keyword>
<name>A0ABY6N5T0_9ALTE</name>
<organism evidence="2 3">
    <name type="scientific">Alkalimarinus alittae</name>
    <dbReference type="NCBI Taxonomy" id="2961619"/>
    <lineage>
        <taxon>Bacteria</taxon>
        <taxon>Pseudomonadati</taxon>
        <taxon>Pseudomonadota</taxon>
        <taxon>Gammaproteobacteria</taxon>
        <taxon>Alteromonadales</taxon>
        <taxon>Alteromonadaceae</taxon>
        <taxon>Alkalimarinus</taxon>
    </lineage>
</organism>
<dbReference type="Pfam" id="PF20598">
    <property type="entry name" value="DUF6795"/>
    <property type="match status" value="1"/>
</dbReference>
<dbReference type="InterPro" id="IPR046474">
    <property type="entry name" value="DUF6795"/>
</dbReference>
<evidence type="ECO:0000313" key="2">
    <source>
        <dbReference type="EMBL" id="UZE97475.1"/>
    </source>
</evidence>
<reference evidence="2" key="1">
    <citation type="submission" date="2022-06" db="EMBL/GenBank/DDBJ databases">
        <title>Alkalimarinus sp. nov., isolated from gut of a Alitta virens.</title>
        <authorList>
            <person name="Yang A.I."/>
            <person name="Shin N.-R."/>
        </authorList>
    </citation>
    <scope>NUCLEOTIDE SEQUENCE</scope>
    <source>
        <strain evidence="2">A2M4</strain>
    </source>
</reference>
<dbReference type="RefSeq" id="WP_265048947.1">
    <property type="nucleotide sequence ID" value="NZ_CP100390.1"/>
</dbReference>